<evidence type="ECO:0000256" key="12">
    <source>
        <dbReference type="RuleBase" id="RU363075"/>
    </source>
</evidence>
<gene>
    <name evidence="14" type="ORF">M0812_11880</name>
</gene>
<feature type="region of interest" description="Disordered" evidence="13">
    <location>
        <begin position="380"/>
        <end position="436"/>
    </location>
</feature>
<evidence type="ECO:0000256" key="6">
    <source>
        <dbReference type="ARBA" id="ARBA00022692"/>
    </source>
</evidence>
<keyword evidence="5" id="KW-0808">Transferase</keyword>
<dbReference type="GO" id="GO:0006487">
    <property type="term" value="P:protein N-linked glycosylation"/>
    <property type="evidence" value="ECO:0007669"/>
    <property type="project" value="TreeGrafter"/>
</dbReference>
<evidence type="ECO:0000256" key="7">
    <source>
        <dbReference type="ARBA" id="ARBA00022824"/>
    </source>
</evidence>
<dbReference type="Pfam" id="PF03901">
    <property type="entry name" value="Glyco_transf_22"/>
    <property type="match status" value="1"/>
</dbReference>
<feature type="transmembrane region" description="Helical" evidence="12">
    <location>
        <begin position="326"/>
        <end position="345"/>
    </location>
</feature>
<accession>A0AAV7ZQ75</accession>
<comment type="subcellular location">
    <subcellularLocation>
        <location evidence="1 12">Endoplasmic reticulum membrane</location>
        <topology evidence="1 12">Multi-pass membrane protein</topology>
    </subcellularLocation>
</comment>
<evidence type="ECO:0000256" key="4">
    <source>
        <dbReference type="ARBA" id="ARBA00022676"/>
    </source>
</evidence>
<feature type="transmembrane region" description="Helical" evidence="12">
    <location>
        <begin position="172"/>
        <end position="197"/>
    </location>
</feature>
<organism evidence="14 15">
    <name type="scientific">Anaeramoeba flamelloides</name>
    <dbReference type="NCBI Taxonomy" id="1746091"/>
    <lineage>
        <taxon>Eukaryota</taxon>
        <taxon>Metamonada</taxon>
        <taxon>Anaeramoebidae</taxon>
        <taxon>Anaeramoeba</taxon>
    </lineage>
</organism>
<evidence type="ECO:0000256" key="2">
    <source>
        <dbReference type="ARBA" id="ARBA00004922"/>
    </source>
</evidence>
<keyword evidence="7 12" id="KW-0256">Endoplasmic reticulum</keyword>
<evidence type="ECO:0000313" key="15">
    <source>
        <dbReference type="Proteomes" id="UP001146793"/>
    </source>
</evidence>
<comment type="similarity">
    <text evidence="3 12">Belongs to the glycosyltransferase 22 family.</text>
</comment>
<evidence type="ECO:0000256" key="11">
    <source>
        <dbReference type="ARBA" id="ARBA00048899"/>
    </source>
</evidence>
<dbReference type="Proteomes" id="UP001146793">
    <property type="component" value="Unassembled WGS sequence"/>
</dbReference>
<feature type="transmembrane region" description="Helical" evidence="12">
    <location>
        <begin position="242"/>
        <end position="265"/>
    </location>
</feature>
<evidence type="ECO:0000256" key="9">
    <source>
        <dbReference type="ARBA" id="ARBA00023136"/>
    </source>
</evidence>
<dbReference type="GO" id="GO:0005789">
    <property type="term" value="C:endoplasmic reticulum membrane"/>
    <property type="evidence" value="ECO:0007669"/>
    <property type="project" value="UniProtKB-SubCell"/>
</dbReference>
<name>A0AAV7ZQ75_9EUKA</name>
<evidence type="ECO:0000256" key="5">
    <source>
        <dbReference type="ARBA" id="ARBA00022679"/>
    </source>
</evidence>
<feature type="transmembrane region" description="Helical" evidence="12">
    <location>
        <begin position="70"/>
        <end position="87"/>
    </location>
</feature>
<comment type="catalytic activity">
    <reaction evidence="11">
        <text>an alpha-D-Man-(1-&gt;2)-alpha-D-Man-(1-&gt;2)-alpha-D-Man-(1-&gt;3)-[alpha-D-Man-(1-&gt;2)-alpha-D-Man-(1-&gt;3)-alpha-D-Man-(1-&gt;6)]-beta-D-Man-(1-&gt;4)-beta-D-GlcNAc-(1-&gt;4)-alpha-D-GlcNAc-diphospho-di-trans,poly-cis-dolichol + a di-trans,poly-cis-dolichyl beta-D-mannosyl phosphate = an alpha-D-Man-(1-&gt;2)-alpha-D-Man-(1-&gt;2)-alpha-D-Man-(1-&gt;3)-[alpha-D-Man-(1-&gt;2)-alpha-D-Man-(1-&gt;3)-[alpha-D-Man-(1-&gt;6)]-alpha-D-Man-(1-&gt;6)]-beta-D-Man-(1-&gt;4)-beta-D-GlcNAc-(1-&gt;4)-alpha-D-GlcNAc-diphospho-di-trans,poly-cis-dolichol + a di-trans,poly-cis-dolichyl phosphate + H(+)</text>
        <dbReference type="Rhea" id="RHEA:29535"/>
        <dbReference type="Rhea" id="RHEA-COMP:19498"/>
        <dbReference type="Rhea" id="RHEA-COMP:19501"/>
        <dbReference type="Rhea" id="RHEA-COMP:19518"/>
        <dbReference type="Rhea" id="RHEA-COMP:19519"/>
        <dbReference type="ChEBI" id="CHEBI:15378"/>
        <dbReference type="ChEBI" id="CHEBI:57683"/>
        <dbReference type="ChEBI" id="CHEBI:58211"/>
        <dbReference type="ChEBI" id="CHEBI:132517"/>
        <dbReference type="ChEBI" id="CHEBI:132519"/>
        <dbReference type="EC" id="2.4.1.260"/>
    </reaction>
    <physiologicalReaction direction="left-to-right" evidence="11">
        <dbReference type="Rhea" id="RHEA:29536"/>
    </physiologicalReaction>
</comment>
<dbReference type="AlphaFoldDB" id="A0AAV7ZQ75"/>
<keyword evidence="4 12" id="KW-0328">Glycosyltransferase</keyword>
<feature type="transmembrane region" description="Helical" evidence="12">
    <location>
        <begin position="123"/>
        <end position="141"/>
    </location>
</feature>
<evidence type="ECO:0000256" key="13">
    <source>
        <dbReference type="SAM" id="MobiDB-lite"/>
    </source>
</evidence>
<comment type="caution">
    <text evidence="14">The sequence shown here is derived from an EMBL/GenBank/DDBJ whole genome shotgun (WGS) entry which is preliminary data.</text>
</comment>
<dbReference type="EC" id="2.4.1.-" evidence="12"/>
<feature type="transmembrane region" description="Helical" evidence="12">
    <location>
        <begin position="94"/>
        <end position="111"/>
    </location>
</feature>
<feature type="transmembrane region" description="Helical" evidence="12">
    <location>
        <begin position="148"/>
        <end position="166"/>
    </location>
</feature>
<keyword evidence="8 12" id="KW-1133">Transmembrane helix</keyword>
<keyword evidence="9 12" id="KW-0472">Membrane</keyword>
<feature type="transmembrane region" description="Helical" evidence="12">
    <location>
        <begin position="12"/>
        <end position="30"/>
    </location>
</feature>
<evidence type="ECO:0000313" key="14">
    <source>
        <dbReference type="EMBL" id="KAJ3442150.1"/>
    </source>
</evidence>
<evidence type="ECO:0000256" key="8">
    <source>
        <dbReference type="ARBA" id="ARBA00022989"/>
    </source>
</evidence>
<sequence>MNHQSIKKHLPSFRAIDLLPLTILLVYVFMSPYNKVEESFNLQATHDLLYCKTLDCFDHHQFPGVVPRTFIGPLALTFFSFPFKFLLNKYQMLYLVRCVLGLMTWLSLTNLRSAIDQVISKKAGTFFVLLTSTQFHLLFYSSRTLPNTFALILAIYSISALLRSQIRKSFTLMVLGGIIFRCDLIVLFVPLSIYALFLRRKILMSLPEIPKDPKARANKTFLYHHNRPSSNFNCYLRIFSEFLVWSITPAISGIVLSFLIDSFFWKKAIWPEGVVLLYNTVQNKSSDWGTSPFYWYFARLIPKAILNSLPIFGLSIFCFPKLKKSPATHLAIVAIVYLFLYSFLPHKELRFVFPAIPIFNMFASAIWSYCLDNKKKEIHPIKKNHKNQKNQKSQKNVKNQKDQKNQKKLNNQRNQKDKTNQKNIKNIKKTTNKTDPKIETKSPKKFFSYFVLFIGYCSLFAGIMITLSFLFASINNYPGGKALLEMNSYLNDQKLSFKPFLHIDVYAAETGVSRFLEIPNIAYSKKENLKINQLLRYSHLITEISNLDSNKWKLIKPVQGFNGIDIKTFLKSKNFSDLFSTKDVLFLYEKK</sequence>
<feature type="transmembrane region" description="Helical" evidence="12">
    <location>
        <begin position="293"/>
        <end position="319"/>
    </location>
</feature>
<comment type="function">
    <text evidence="10">Mannosyltransferase that operates in the biosynthetic pathway of dolichol-linked oligosaccharides, the glycan precursors employed in protein asparagine (N)-glycosylation. The assembly of dolichol-linked oligosaccharides begins on the cytosolic side of the endoplasmic reticulum membrane and finishes in its lumen. The sequential addition of sugars to dolichol pyrophosphate produces dolichol-linked oligosaccharides containing fourteen sugars, including two GlcNAcs, nine mannoses and three glucoses. Once assembled, the oligosaccharide is transferred from the lipid to nascent proteins by oligosaccharyltransferases. In the lumen of the endoplasmic reticulum, adds the eighth mannose residue in an alpha-1,6 linkage onto Man(7)GlcNAc(2)-PP-dolichol to produce Man(8)GlcNAc(2)-PP-dolichol.</text>
</comment>
<dbReference type="InterPro" id="IPR005599">
    <property type="entry name" value="GPI_mannosylTrfase"/>
</dbReference>
<proteinExistence type="inferred from homology"/>
<protein>
    <recommendedName>
        <fullName evidence="12">Mannosyltransferase</fullName>
        <ecNumber evidence="12">2.4.1.-</ecNumber>
    </recommendedName>
</protein>
<dbReference type="PANTHER" id="PTHR22760:SF1">
    <property type="entry name" value="DOL-P-MAN:MAN(7)GLCNAC(2)-PP-DOL ALPHA-1,6-MANNOSYLTRANSFERASE"/>
    <property type="match status" value="1"/>
</dbReference>
<feature type="transmembrane region" description="Helical" evidence="12">
    <location>
        <begin position="446"/>
        <end position="471"/>
    </location>
</feature>
<dbReference type="GO" id="GO:0052917">
    <property type="term" value="F:dol-P-Man:Man(7)GlcNAc(2)-PP-Dol alpha-1,6-mannosyltransferase activity"/>
    <property type="evidence" value="ECO:0007669"/>
    <property type="project" value="UniProtKB-EC"/>
</dbReference>
<comment type="pathway">
    <text evidence="2">Protein modification; protein glycosylation.</text>
</comment>
<evidence type="ECO:0000256" key="3">
    <source>
        <dbReference type="ARBA" id="ARBA00007063"/>
    </source>
</evidence>
<evidence type="ECO:0000256" key="10">
    <source>
        <dbReference type="ARBA" id="ARBA00044721"/>
    </source>
</evidence>
<dbReference type="EMBL" id="JANTQA010000026">
    <property type="protein sequence ID" value="KAJ3442150.1"/>
    <property type="molecule type" value="Genomic_DNA"/>
</dbReference>
<evidence type="ECO:0000256" key="1">
    <source>
        <dbReference type="ARBA" id="ARBA00004477"/>
    </source>
</evidence>
<feature type="transmembrane region" description="Helical" evidence="12">
    <location>
        <begin position="351"/>
        <end position="371"/>
    </location>
</feature>
<keyword evidence="6 12" id="KW-0812">Transmembrane</keyword>
<dbReference type="PANTHER" id="PTHR22760">
    <property type="entry name" value="GLYCOSYLTRANSFERASE"/>
    <property type="match status" value="1"/>
</dbReference>
<reference evidence="14" key="1">
    <citation type="submission" date="2022-08" db="EMBL/GenBank/DDBJ databases">
        <title>Novel sulphate-reducing endosymbionts in the free-living metamonad Anaeramoeba.</title>
        <authorList>
            <person name="Jerlstrom-Hultqvist J."/>
            <person name="Cepicka I."/>
            <person name="Gallot-Lavallee L."/>
            <person name="Salas-Leiva D."/>
            <person name="Curtis B.A."/>
            <person name="Zahonova K."/>
            <person name="Pipaliya S."/>
            <person name="Dacks J."/>
            <person name="Roger A.J."/>
        </authorList>
    </citation>
    <scope>NUCLEOTIDE SEQUENCE</scope>
    <source>
        <strain evidence="14">Busselton2</strain>
    </source>
</reference>